<protein>
    <submittedName>
        <fullName evidence="2">E3 UFM1-protein ligase 1 homolog</fullName>
    </submittedName>
</protein>
<gene>
    <name evidence="2" type="ORF">STAS_15963</name>
</gene>
<name>A0A5A7Q4L3_STRAF</name>
<keyword evidence="1" id="KW-1133">Transmembrane helix</keyword>
<sequence length="124" mass="13976">MGLITVVVGHVSAQGLILCIVNFVVRARRALIRIGTAHLGLFGPCSCSPTRFRPCWKMIPCRFELFTKKFCINQRKTIQNIQIAIRSELQALKVTKEDEGLVHVIKPVHAIMTNEETTRVPHIT</sequence>
<keyword evidence="2" id="KW-0436">Ligase</keyword>
<evidence type="ECO:0000256" key="1">
    <source>
        <dbReference type="SAM" id="Phobius"/>
    </source>
</evidence>
<comment type="caution">
    <text evidence="2">The sequence shown here is derived from an EMBL/GenBank/DDBJ whole genome shotgun (WGS) entry which is preliminary data.</text>
</comment>
<keyword evidence="1" id="KW-0472">Membrane</keyword>
<reference evidence="3" key="1">
    <citation type="journal article" date="2019" name="Curr. Biol.">
        <title>Genome Sequence of Striga asiatica Provides Insight into the Evolution of Plant Parasitism.</title>
        <authorList>
            <person name="Yoshida S."/>
            <person name="Kim S."/>
            <person name="Wafula E.K."/>
            <person name="Tanskanen J."/>
            <person name="Kim Y.M."/>
            <person name="Honaas L."/>
            <person name="Yang Z."/>
            <person name="Spallek T."/>
            <person name="Conn C.E."/>
            <person name="Ichihashi Y."/>
            <person name="Cheong K."/>
            <person name="Cui S."/>
            <person name="Der J.P."/>
            <person name="Gundlach H."/>
            <person name="Jiao Y."/>
            <person name="Hori C."/>
            <person name="Ishida J.K."/>
            <person name="Kasahara H."/>
            <person name="Kiba T."/>
            <person name="Kim M.S."/>
            <person name="Koo N."/>
            <person name="Laohavisit A."/>
            <person name="Lee Y.H."/>
            <person name="Lumba S."/>
            <person name="McCourt P."/>
            <person name="Mortimer J.C."/>
            <person name="Mutuku J.M."/>
            <person name="Nomura T."/>
            <person name="Sasaki-Sekimoto Y."/>
            <person name="Seto Y."/>
            <person name="Wang Y."/>
            <person name="Wakatake T."/>
            <person name="Sakakibara H."/>
            <person name="Demura T."/>
            <person name="Yamaguchi S."/>
            <person name="Yoneyama K."/>
            <person name="Manabe R.I."/>
            <person name="Nelson D.C."/>
            <person name="Schulman A.H."/>
            <person name="Timko M.P."/>
            <person name="dePamphilis C.W."/>
            <person name="Choi D."/>
            <person name="Shirasu K."/>
        </authorList>
    </citation>
    <scope>NUCLEOTIDE SEQUENCE [LARGE SCALE GENOMIC DNA]</scope>
    <source>
        <strain evidence="3">cv. UVA1</strain>
    </source>
</reference>
<evidence type="ECO:0000313" key="3">
    <source>
        <dbReference type="Proteomes" id="UP000325081"/>
    </source>
</evidence>
<dbReference type="AlphaFoldDB" id="A0A5A7Q4L3"/>
<keyword evidence="3" id="KW-1185">Reference proteome</keyword>
<feature type="transmembrane region" description="Helical" evidence="1">
    <location>
        <begin position="6"/>
        <end position="25"/>
    </location>
</feature>
<dbReference type="Proteomes" id="UP000325081">
    <property type="component" value="Unassembled WGS sequence"/>
</dbReference>
<dbReference type="EMBL" id="BKCP01005627">
    <property type="protein sequence ID" value="GER39347.1"/>
    <property type="molecule type" value="Genomic_DNA"/>
</dbReference>
<keyword evidence="1" id="KW-0812">Transmembrane</keyword>
<evidence type="ECO:0000313" key="2">
    <source>
        <dbReference type="EMBL" id="GER39347.1"/>
    </source>
</evidence>
<organism evidence="2 3">
    <name type="scientific">Striga asiatica</name>
    <name type="common">Asiatic witchweed</name>
    <name type="synonym">Buchnera asiatica</name>
    <dbReference type="NCBI Taxonomy" id="4170"/>
    <lineage>
        <taxon>Eukaryota</taxon>
        <taxon>Viridiplantae</taxon>
        <taxon>Streptophyta</taxon>
        <taxon>Embryophyta</taxon>
        <taxon>Tracheophyta</taxon>
        <taxon>Spermatophyta</taxon>
        <taxon>Magnoliopsida</taxon>
        <taxon>eudicotyledons</taxon>
        <taxon>Gunneridae</taxon>
        <taxon>Pentapetalae</taxon>
        <taxon>asterids</taxon>
        <taxon>lamiids</taxon>
        <taxon>Lamiales</taxon>
        <taxon>Orobanchaceae</taxon>
        <taxon>Buchnereae</taxon>
        <taxon>Striga</taxon>
    </lineage>
</organism>
<dbReference type="GO" id="GO:0016874">
    <property type="term" value="F:ligase activity"/>
    <property type="evidence" value="ECO:0007669"/>
    <property type="project" value="UniProtKB-KW"/>
</dbReference>
<accession>A0A5A7Q4L3</accession>
<proteinExistence type="predicted"/>